<feature type="domain" description="EF-hand" evidence="5">
    <location>
        <begin position="125"/>
        <end position="160"/>
    </location>
</feature>
<gene>
    <name evidence="6" type="ORF">CVM39_04975</name>
    <name evidence="7" type="ORF">SAMN06297129_3326</name>
</gene>
<dbReference type="PROSITE" id="PS50222">
    <property type="entry name" value="EF_HAND_2"/>
    <property type="match status" value="2"/>
</dbReference>
<feature type="signal peptide" evidence="4">
    <location>
        <begin position="1"/>
        <end position="21"/>
    </location>
</feature>
<dbReference type="OrthoDB" id="5470953at2"/>
<dbReference type="AlphaFoldDB" id="A0A285JD62"/>
<dbReference type="Pfam" id="PF13202">
    <property type="entry name" value="EF-hand_5"/>
    <property type="match status" value="4"/>
</dbReference>
<dbReference type="SMART" id="SM00054">
    <property type="entry name" value="EFh"/>
    <property type="match status" value="3"/>
</dbReference>
<evidence type="ECO:0000256" key="1">
    <source>
        <dbReference type="ARBA" id="ARBA00022723"/>
    </source>
</evidence>
<reference evidence="6 9" key="2">
    <citation type="journal article" date="2018" name="Int. J. Syst. Evol. Microbiol.">
        <title>Pseudooceanicola lipolyticus sp. nov., a marine alphaproteobacterium, reclassification of Oceanicola flagellatus as Pseudooceanicola flagellatus comb. nov. and emended description of the genus Pseudooceanicola.</title>
        <authorList>
            <person name="Huang M.-M."/>
            <person name="Guo L.-L."/>
            <person name="Wu Y.-H."/>
            <person name="Lai Q.-L."/>
            <person name="Shao Z.-Z."/>
            <person name="Wang C.-S."/>
            <person name="Wu M."/>
            <person name="Xu X.-W."/>
        </authorList>
    </citation>
    <scope>NUCLEOTIDE SEQUENCE [LARGE SCALE GENOMIC DNA]</scope>
    <source>
        <strain evidence="6 9">Ar-45</strain>
    </source>
</reference>
<evidence type="ECO:0000313" key="8">
    <source>
        <dbReference type="Proteomes" id="UP000231655"/>
    </source>
</evidence>
<feature type="compositionally biased region" description="Basic and acidic residues" evidence="3">
    <location>
        <begin position="154"/>
        <end position="165"/>
    </location>
</feature>
<organism evidence="7 8">
    <name type="scientific">Pseudooceanicola antarcticus</name>
    <dbReference type="NCBI Taxonomy" id="1247613"/>
    <lineage>
        <taxon>Bacteria</taxon>
        <taxon>Pseudomonadati</taxon>
        <taxon>Pseudomonadota</taxon>
        <taxon>Alphaproteobacteria</taxon>
        <taxon>Rhodobacterales</taxon>
        <taxon>Paracoccaceae</taxon>
        <taxon>Pseudooceanicola</taxon>
    </lineage>
</organism>
<dbReference type="SUPFAM" id="SSF47473">
    <property type="entry name" value="EF-hand"/>
    <property type="match status" value="1"/>
</dbReference>
<evidence type="ECO:0000313" key="7">
    <source>
        <dbReference type="EMBL" id="SNY57101.1"/>
    </source>
</evidence>
<protein>
    <submittedName>
        <fullName evidence="7">EF hand</fullName>
    </submittedName>
</protein>
<evidence type="ECO:0000313" key="6">
    <source>
        <dbReference type="EMBL" id="PJE30800.1"/>
    </source>
</evidence>
<evidence type="ECO:0000256" key="3">
    <source>
        <dbReference type="SAM" id="MobiDB-lite"/>
    </source>
</evidence>
<evidence type="ECO:0000313" key="9">
    <source>
        <dbReference type="Proteomes" id="UP000231702"/>
    </source>
</evidence>
<keyword evidence="2" id="KW-0677">Repeat</keyword>
<evidence type="ECO:0000256" key="4">
    <source>
        <dbReference type="SAM" id="SignalP"/>
    </source>
</evidence>
<evidence type="ECO:0000259" key="5">
    <source>
        <dbReference type="PROSITE" id="PS50222"/>
    </source>
</evidence>
<dbReference type="InterPro" id="IPR011992">
    <property type="entry name" value="EF-hand-dom_pair"/>
</dbReference>
<dbReference type="PANTHER" id="PTHR10827">
    <property type="entry name" value="RETICULOCALBIN"/>
    <property type="match status" value="1"/>
</dbReference>
<sequence length="197" mass="20846">MKRVILFGGLTIAALATSALAQDPGQAPVPPRGPVLDFAQADADGDGKLTAEEIQAQGQARMAERFALADADGDGVVTSDEMIAALEAQAEAQRKNRMERMVLKMFERADADQDGGLTLEELTPDAPRGGDRMFARLDTDADGAISEAEFEAAREKMAAGHDKGPRFGKPGGPGQHDGGPRGERPPFFYFFGGRDAG</sequence>
<name>A0A285JD62_9RHOB</name>
<keyword evidence="9" id="KW-1185">Reference proteome</keyword>
<dbReference type="PANTHER" id="PTHR10827:SF98">
    <property type="entry name" value="45 KDA CALCIUM-BINDING PROTEIN"/>
    <property type="match status" value="1"/>
</dbReference>
<keyword evidence="1" id="KW-0479">Metal-binding</keyword>
<accession>A0A285JD62</accession>
<feature type="chain" id="PRO_5013329705" evidence="4">
    <location>
        <begin position="22"/>
        <end position="197"/>
    </location>
</feature>
<evidence type="ECO:0000256" key="2">
    <source>
        <dbReference type="ARBA" id="ARBA00022737"/>
    </source>
</evidence>
<dbReference type="Proteomes" id="UP000231655">
    <property type="component" value="Unassembled WGS sequence"/>
</dbReference>
<dbReference type="EMBL" id="PGTD01000012">
    <property type="protein sequence ID" value="PJE30800.1"/>
    <property type="molecule type" value="Genomic_DNA"/>
</dbReference>
<reference evidence="7 8" key="1">
    <citation type="submission" date="2017-09" db="EMBL/GenBank/DDBJ databases">
        <authorList>
            <person name="Ehlers B."/>
            <person name="Leendertz F.H."/>
        </authorList>
    </citation>
    <scope>NUCLEOTIDE SEQUENCE [LARGE SCALE GENOMIC DNA]</scope>
    <source>
        <strain evidence="7 8">CGMCC 1.12662</strain>
    </source>
</reference>
<dbReference type="PROSITE" id="PS00018">
    <property type="entry name" value="EF_HAND_1"/>
    <property type="match status" value="2"/>
</dbReference>
<dbReference type="InterPro" id="IPR002048">
    <property type="entry name" value="EF_hand_dom"/>
</dbReference>
<dbReference type="Gene3D" id="1.10.238.10">
    <property type="entry name" value="EF-hand"/>
    <property type="match status" value="2"/>
</dbReference>
<dbReference type="RefSeq" id="WP_097147028.1">
    <property type="nucleotide sequence ID" value="NZ_OBEA01000007.1"/>
</dbReference>
<feature type="domain" description="EF-hand" evidence="5">
    <location>
        <begin position="57"/>
        <end position="92"/>
    </location>
</feature>
<dbReference type="Proteomes" id="UP000231702">
    <property type="component" value="Unassembled WGS sequence"/>
</dbReference>
<dbReference type="EMBL" id="OBEA01000007">
    <property type="protein sequence ID" value="SNY57101.1"/>
    <property type="molecule type" value="Genomic_DNA"/>
</dbReference>
<feature type="region of interest" description="Disordered" evidence="3">
    <location>
        <begin position="154"/>
        <end position="197"/>
    </location>
</feature>
<proteinExistence type="predicted"/>
<dbReference type="InterPro" id="IPR018247">
    <property type="entry name" value="EF_Hand_1_Ca_BS"/>
</dbReference>
<dbReference type="GO" id="GO:0005509">
    <property type="term" value="F:calcium ion binding"/>
    <property type="evidence" value="ECO:0007669"/>
    <property type="project" value="InterPro"/>
</dbReference>
<keyword evidence="4" id="KW-0732">Signal</keyword>